<feature type="transmembrane region" description="Helical" evidence="13">
    <location>
        <begin position="287"/>
        <end position="311"/>
    </location>
</feature>
<evidence type="ECO:0000256" key="13">
    <source>
        <dbReference type="SAM" id="Phobius"/>
    </source>
</evidence>
<organism evidence="16">
    <name type="scientific">mine drainage metagenome</name>
    <dbReference type="NCBI Taxonomy" id="410659"/>
    <lineage>
        <taxon>unclassified sequences</taxon>
        <taxon>metagenomes</taxon>
        <taxon>ecological metagenomes</taxon>
    </lineage>
</organism>
<dbReference type="AlphaFoldDB" id="A0A1J5TKN4"/>
<comment type="subcellular location">
    <subcellularLocation>
        <location evidence="2">Membrane</location>
        <topology evidence="2">Multi-pass membrane protein</topology>
    </subcellularLocation>
</comment>
<dbReference type="InterPro" id="IPR048259">
    <property type="entry name" value="Cytochrome_b_N_euk/bac"/>
</dbReference>
<keyword evidence="9" id="KW-0249">Electron transport</keyword>
<evidence type="ECO:0000256" key="8">
    <source>
        <dbReference type="ARBA" id="ARBA00022723"/>
    </source>
</evidence>
<keyword evidence="10 13" id="KW-1133">Transmembrane helix</keyword>
<name>A0A1J5TKN4_9ZZZZ</name>
<evidence type="ECO:0000256" key="7">
    <source>
        <dbReference type="ARBA" id="ARBA00022692"/>
    </source>
</evidence>
<evidence type="ECO:0000256" key="9">
    <source>
        <dbReference type="ARBA" id="ARBA00022982"/>
    </source>
</evidence>
<dbReference type="PANTHER" id="PTHR19271">
    <property type="entry name" value="CYTOCHROME B"/>
    <property type="match status" value="1"/>
</dbReference>
<keyword evidence="12 13" id="KW-0472">Membrane</keyword>
<keyword evidence="7 13" id="KW-0812">Transmembrane</keyword>
<dbReference type="GO" id="GO:0045275">
    <property type="term" value="C:respiratory chain complex III"/>
    <property type="evidence" value="ECO:0007669"/>
    <property type="project" value="InterPro"/>
</dbReference>
<dbReference type="GO" id="GO:0005739">
    <property type="term" value="C:mitochondrion"/>
    <property type="evidence" value="ECO:0007669"/>
    <property type="project" value="GOC"/>
</dbReference>
<dbReference type="EMBL" id="MLJW01000006">
    <property type="protein sequence ID" value="OIR16861.1"/>
    <property type="molecule type" value="Genomic_DNA"/>
</dbReference>
<evidence type="ECO:0000256" key="11">
    <source>
        <dbReference type="ARBA" id="ARBA00023004"/>
    </source>
</evidence>
<dbReference type="SUPFAM" id="SSF81342">
    <property type="entry name" value="Transmembrane di-heme cytochromes"/>
    <property type="match status" value="1"/>
</dbReference>
<dbReference type="PANTHER" id="PTHR19271:SF16">
    <property type="entry name" value="CYTOCHROME B"/>
    <property type="match status" value="1"/>
</dbReference>
<keyword evidence="8" id="KW-0479">Metal-binding</keyword>
<evidence type="ECO:0000256" key="1">
    <source>
        <dbReference type="ARBA" id="ARBA00001970"/>
    </source>
</evidence>
<dbReference type="InterPro" id="IPR027387">
    <property type="entry name" value="Cytb/b6-like_sf"/>
</dbReference>
<feature type="transmembrane region" description="Helical" evidence="13">
    <location>
        <begin position="147"/>
        <end position="170"/>
    </location>
</feature>
<dbReference type="PIRSF" id="PIRSF038885">
    <property type="entry name" value="COB"/>
    <property type="match status" value="1"/>
</dbReference>
<feature type="transmembrane region" description="Helical" evidence="13">
    <location>
        <begin position="83"/>
        <end position="103"/>
    </location>
</feature>
<reference evidence="16" key="1">
    <citation type="submission" date="2016-10" db="EMBL/GenBank/DDBJ databases">
        <title>Sequence of Gallionella enrichment culture.</title>
        <authorList>
            <person name="Poehlein A."/>
            <person name="Muehling M."/>
            <person name="Daniel R."/>
        </authorList>
    </citation>
    <scope>NUCLEOTIDE SEQUENCE</scope>
</reference>
<proteinExistence type="predicted"/>
<evidence type="ECO:0000259" key="14">
    <source>
        <dbReference type="PROSITE" id="PS51002"/>
    </source>
</evidence>
<evidence type="ECO:0000256" key="10">
    <source>
        <dbReference type="ARBA" id="ARBA00022989"/>
    </source>
</evidence>
<dbReference type="Gene3D" id="1.20.810.10">
    <property type="entry name" value="Cytochrome Bc1 Complex, Chain C"/>
    <property type="match status" value="1"/>
</dbReference>
<keyword evidence="11" id="KW-0408">Iron</keyword>
<feature type="transmembrane region" description="Helical" evidence="13">
    <location>
        <begin position="118"/>
        <end position="140"/>
    </location>
</feature>
<dbReference type="PROSITE" id="PS51002">
    <property type="entry name" value="CYTB_NTER"/>
    <property type="match status" value="1"/>
</dbReference>
<dbReference type="GO" id="GO:0006122">
    <property type="term" value="P:mitochondrial electron transport, ubiquinol to cytochrome c"/>
    <property type="evidence" value="ECO:0007669"/>
    <property type="project" value="TreeGrafter"/>
</dbReference>
<evidence type="ECO:0000259" key="15">
    <source>
        <dbReference type="PROSITE" id="PS51003"/>
    </source>
</evidence>
<dbReference type="GO" id="GO:0046872">
    <property type="term" value="F:metal ion binding"/>
    <property type="evidence" value="ECO:0007669"/>
    <property type="project" value="UniProtKB-KW"/>
</dbReference>
<evidence type="ECO:0000256" key="6">
    <source>
        <dbReference type="ARBA" id="ARBA00022660"/>
    </source>
</evidence>
<dbReference type="InterPro" id="IPR048260">
    <property type="entry name" value="Cytochrome_b_C_euk/bac"/>
</dbReference>
<protein>
    <recommendedName>
        <fullName evidence="3">Cytochrome b</fullName>
    </recommendedName>
</protein>
<dbReference type="CDD" id="cd00290">
    <property type="entry name" value="cytochrome_b_C"/>
    <property type="match status" value="1"/>
</dbReference>
<feature type="domain" description="Cytochrome b/b6 N-terminal region profile" evidence="14">
    <location>
        <begin position="5"/>
        <end position="216"/>
    </location>
</feature>
<dbReference type="InterPro" id="IPR030689">
    <property type="entry name" value="Cytochrome_b"/>
</dbReference>
<dbReference type="SUPFAM" id="SSF81648">
    <property type="entry name" value="a domain/subunit of cytochrome bc1 complex (Ubiquinol-cytochrome c reductase)"/>
    <property type="match status" value="1"/>
</dbReference>
<comment type="caution">
    <text evidence="16">The sequence shown here is derived from an EMBL/GenBank/DDBJ whole genome shotgun (WGS) entry which is preliminary data.</text>
</comment>
<evidence type="ECO:0000256" key="5">
    <source>
        <dbReference type="ARBA" id="ARBA00022617"/>
    </source>
</evidence>
<dbReference type="InterPro" id="IPR036150">
    <property type="entry name" value="Cyt_b/b6_C_sf"/>
</dbReference>
<dbReference type="FunFam" id="1.20.810.10:FF:000004">
    <property type="entry name" value="Cytochrome b"/>
    <property type="match status" value="1"/>
</dbReference>
<keyword evidence="5" id="KW-0349">Heme</keyword>
<dbReference type="GO" id="GO:0008121">
    <property type="term" value="F:quinol-cytochrome-c reductase activity"/>
    <property type="evidence" value="ECO:0007669"/>
    <property type="project" value="InterPro"/>
</dbReference>
<comment type="cofactor">
    <cofactor evidence="1">
        <name>heme b</name>
        <dbReference type="ChEBI" id="CHEBI:60344"/>
    </cofactor>
</comment>
<feature type="transmembrane region" description="Helical" evidence="13">
    <location>
        <begin position="237"/>
        <end position="254"/>
    </location>
</feature>
<feature type="transmembrane region" description="Helical" evidence="13">
    <location>
        <begin position="332"/>
        <end position="351"/>
    </location>
</feature>
<dbReference type="PROSITE" id="PS51003">
    <property type="entry name" value="CYTB_CTER"/>
    <property type="match status" value="1"/>
</dbReference>
<feature type="transmembrane region" description="Helical" evidence="13">
    <location>
        <begin position="34"/>
        <end position="58"/>
    </location>
</feature>
<dbReference type="InterPro" id="IPR016174">
    <property type="entry name" value="Di-haem_cyt_TM"/>
</dbReference>
<evidence type="ECO:0000256" key="3">
    <source>
        <dbReference type="ARBA" id="ARBA00013531"/>
    </source>
</evidence>
<dbReference type="InterPro" id="IPR005797">
    <property type="entry name" value="Cyt_b/b6_N"/>
</dbReference>
<feature type="transmembrane region" description="Helical" evidence="13">
    <location>
        <begin position="190"/>
        <end position="210"/>
    </location>
</feature>
<feature type="domain" description="Cytochrome b/b6 C-terminal region profile" evidence="15">
    <location>
        <begin position="218"/>
        <end position="388"/>
    </location>
</feature>
<evidence type="ECO:0000256" key="2">
    <source>
        <dbReference type="ARBA" id="ARBA00004141"/>
    </source>
</evidence>
<gene>
    <name evidence="16" type="primary">petB_1</name>
    <name evidence="16" type="ORF">GALL_26820</name>
</gene>
<dbReference type="Pfam" id="PF00032">
    <property type="entry name" value="Cytochrom_B_C"/>
    <property type="match status" value="1"/>
</dbReference>
<dbReference type="InterPro" id="IPR005798">
    <property type="entry name" value="Cyt_b/b6_C"/>
</dbReference>
<accession>A0A1J5TKN4</accession>
<feature type="transmembrane region" description="Helical" evidence="13">
    <location>
        <begin position="357"/>
        <end position="378"/>
    </location>
</feature>
<evidence type="ECO:0000256" key="4">
    <source>
        <dbReference type="ARBA" id="ARBA00022448"/>
    </source>
</evidence>
<evidence type="ECO:0000313" key="16">
    <source>
        <dbReference type="EMBL" id="OIR16861.1"/>
    </source>
</evidence>
<dbReference type="Pfam" id="PF00033">
    <property type="entry name" value="Cytochrome_B"/>
    <property type="match status" value="1"/>
</dbReference>
<evidence type="ECO:0000256" key="12">
    <source>
        <dbReference type="ARBA" id="ARBA00023136"/>
    </source>
</evidence>
<keyword evidence="6" id="KW-0679">Respiratory chain</keyword>
<dbReference type="GO" id="GO:0016491">
    <property type="term" value="F:oxidoreductase activity"/>
    <property type="evidence" value="ECO:0007669"/>
    <property type="project" value="InterPro"/>
</dbReference>
<dbReference type="CDD" id="cd00284">
    <property type="entry name" value="Cytochrome_b_N"/>
    <property type="match status" value="1"/>
</dbReference>
<sequence>MKTKIINWIDKRFPLTSFVEHDLTGYPTPRNLSYWWNFGFLAGFVLVLQVATGIFLAMHYKADVQMSFDSIQHIMRDVNYGWLLRYMHAMGASAFFFVIFVHMARTLYYGSYRAPRELLWWTGQGLLLLLMATAFMGYLLPWGQMSFWGATVITNLFRATPFIGDQVVVWLRGDYTVGDATLTRFFSLHYLFPFIIIGAVVVHLVALHTVKSSNPSGIDLAAKDNIPFHPYFTIKDLYGLGLFLILYSVFVFFIPDSLIEPANNIPANPMMTPNHIVPEWYFLPFYAILRSVPSLVGGVVAMAVSVIIFAFMPYLDRSRIPGGARYRPIYRLQFYLFLADMLVLGYVGYVPPTSQTIVIGQVATLCYFASFLVIPFISRMEERWLVKRGLPPAVMSLMESESQQKSKNGGKQ</sequence>
<keyword evidence="4" id="KW-0813">Transport</keyword>